<keyword evidence="4" id="KW-0560">Oxidoreductase</keyword>
<dbReference type="GO" id="GO:0005737">
    <property type="term" value="C:cytoplasm"/>
    <property type="evidence" value="ECO:0007669"/>
    <property type="project" value="TreeGrafter"/>
</dbReference>
<proteinExistence type="predicted"/>
<dbReference type="SUPFAM" id="SSF51905">
    <property type="entry name" value="FAD/NAD(P)-binding domain"/>
    <property type="match status" value="1"/>
</dbReference>
<feature type="domain" description="FAD/NAD(P)-binding" evidence="5">
    <location>
        <begin position="3"/>
        <end position="296"/>
    </location>
</feature>
<feature type="domain" description="Reductase C-terminal" evidence="6">
    <location>
        <begin position="319"/>
        <end position="389"/>
    </location>
</feature>
<dbReference type="Pfam" id="PF14759">
    <property type="entry name" value="Reductase_C"/>
    <property type="match status" value="1"/>
</dbReference>
<keyword evidence="3" id="KW-0274">FAD</keyword>
<dbReference type="InterPro" id="IPR023753">
    <property type="entry name" value="FAD/NAD-binding_dom"/>
</dbReference>
<dbReference type="Pfam" id="PF07992">
    <property type="entry name" value="Pyr_redox_2"/>
    <property type="match status" value="1"/>
</dbReference>
<dbReference type="PANTHER" id="PTHR43557:SF2">
    <property type="entry name" value="RIESKE DOMAIN-CONTAINING PROTEIN-RELATED"/>
    <property type="match status" value="1"/>
</dbReference>
<organism evidence="7 8">
    <name type="scientific">Sinomonas atrocyanea</name>
    <dbReference type="NCBI Taxonomy" id="37927"/>
    <lineage>
        <taxon>Bacteria</taxon>
        <taxon>Bacillati</taxon>
        <taxon>Actinomycetota</taxon>
        <taxon>Actinomycetes</taxon>
        <taxon>Micrococcales</taxon>
        <taxon>Micrococcaceae</taxon>
        <taxon>Sinomonas</taxon>
    </lineage>
</organism>
<dbReference type="InterPro" id="IPR036188">
    <property type="entry name" value="FAD/NAD-bd_sf"/>
</dbReference>
<dbReference type="InterPro" id="IPR050446">
    <property type="entry name" value="FAD-oxidoreductase/Apoptosis"/>
</dbReference>
<accession>A0A127A482</accession>
<dbReference type="Proteomes" id="UP000070134">
    <property type="component" value="Chromosome"/>
</dbReference>
<dbReference type="Gene3D" id="3.50.50.60">
    <property type="entry name" value="FAD/NAD(P)-binding domain"/>
    <property type="match status" value="2"/>
</dbReference>
<evidence type="ECO:0000259" key="5">
    <source>
        <dbReference type="Pfam" id="PF07992"/>
    </source>
</evidence>
<sequence>MKTLAIVGSSLAGLSAARAARAEGFDGRLVLIGEEPHRPYDRPPLSKDFLSGKVGPEALRLESDDEDLAAEWVLGQRAASLDPRERAVVLEDGTRVEADGVVLATGSTARVLPALDGFENVHTLRSLDDAQRLGDALAPGVRLLVVGAGLIGAEVASTARAAGAEVVILAGRGVPLDRCVGPRMGAVIAGLHAAHDVELIHGAAIEAVRAAGARVRSVELSSGRVIEVDAVLVAVGGEAATGWLSGSGLEVADGVVCDEHGRTRLPGVVAVGDCAAWRDHHLGRPHRLGHWNAALTQPARAVRALLGSPDPEPQSTLPYFWSDQYGIRIQFSGHAELADRIEIEAGDAEAHSFLAAYYRGDDPVALLSCAQAKLFAKRRRDVERSQRARIAETLGALLN</sequence>
<dbReference type="GO" id="GO:0016651">
    <property type="term" value="F:oxidoreductase activity, acting on NAD(P)H"/>
    <property type="evidence" value="ECO:0007669"/>
    <property type="project" value="TreeGrafter"/>
</dbReference>
<keyword evidence="8" id="KW-1185">Reference proteome</keyword>
<dbReference type="Gene3D" id="3.30.390.30">
    <property type="match status" value="1"/>
</dbReference>
<dbReference type="OrthoDB" id="1145at2"/>
<evidence type="ECO:0000259" key="6">
    <source>
        <dbReference type="Pfam" id="PF14759"/>
    </source>
</evidence>
<dbReference type="EMBL" id="CP014518">
    <property type="protein sequence ID" value="AMM34123.1"/>
    <property type="molecule type" value="Genomic_DNA"/>
</dbReference>
<dbReference type="SUPFAM" id="SSF55424">
    <property type="entry name" value="FAD/NAD-linked reductases, dimerisation (C-terminal) domain"/>
    <property type="match status" value="1"/>
</dbReference>
<dbReference type="AlphaFoldDB" id="A0A127A482"/>
<dbReference type="KEGG" id="satk:SA2016_3463"/>
<evidence type="ECO:0000256" key="2">
    <source>
        <dbReference type="ARBA" id="ARBA00022630"/>
    </source>
</evidence>
<keyword evidence="2" id="KW-0285">Flavoprotein</keyword>
<dbReference type="PATRIC" id="fig|37927.3.peg.3554"/>
<dbReference type="PRINTS" id="PR00411">
    <property type="entry name" value="PNDRDTASEI"/>
</dbReference>
<dbReference type="InterPro" id="IPR028202">
    <property type="entry name" value="Reductase_C"/>
</dbReference>
<dbReference type="InterPro" id="IPR016156">
    <property type="entry name" value="FAD/NAD-linked_Rdtase_dimer_sf"/>
</dbReference>
<name>A0A127A482_9MICC</name>
<evidence type="ECO:0000256" key="4">
    <source>
        <dbReference type="ARBA" id="ARBA00023002"/>
    </source>
</evidence>
<evidence type="ECO:0000313" key="8">
    <source>
        <dbReference type="Proteomes" id="UP000070134"/>
    </source>
</evidence>
<evidence type="ECO:0000256" key="1">
    <source>
        <dbReference type="ARBA" id="ARBA00001974"/>
    </source>
</evidence>
<gene>
    <name evidence="7" type="ORF">SA2016_3463</name>
</gene>
<comment type="cofactor">
    <cofactor evidence="1">
        <name>FAD</name>
        <dbReference type="ChEBI" id="CHEBI:57692"/>
    </cofactor>
</comment>
<dbReference type="STRING" id="37927.SA2016_3463"/>
<protein>
    <submittedName>
        <fullName evidence="7">Ferredoxin reductase</fullName>
    </submittedName>
</protein>
<evidence type="ECO:0000256" key="3">
    <source>
        <dbReference type="ARBA" id="ARBA00022827"/>
    </source>
</evidence>
<reference evidence="7 8" key="1">
    <citation type="submission" date="2016-02" db="EMBL/GenBank/DDBJ databases">
        <title>Complete genome of Sinomonas atrocyanea KCTC 3377.</title>
        <authorList>
            <person name="Kim K.M."/>
        </authorList>
    </citation>
    <scope>NUCLEOTIDE SEQUENCE [LARGE SCALE GENOMIC DNA]</scope>
    <source>
        <strain evidence="7 8">KCTC 3377</strain>
    </source>
</reference>
<dbReference type="PRINTS" id="PR00368">
    <property type="entry name" value="FADPNR"/>
</dbReference>
<dbReference type="PANTHER" id="PTHR43557">
    <property type="entry name" value="APOPTOSIS-INDUCING FACTOR 1"/>
    <property type="match status" value="1"/>
</dbReference>
<evidence type="ECO:0000313" key="7">
    <source>
        <dbReference type="EMBL" id="AMM34123.1"/>
    </source>
</evidence>